<dbReference type="InterPro" id="IPR029058">
    <property type="entry name" value="AB_hydrolase_fold"/>
</dbReference>
<dbReference type="PRINTS" id="PR00111">
    <property type="entry name" value="ABHYDROLASE"/>
</dbReference>
<dbReference type="EMBL" id="CP089982">
    <property type="protein sequence ID" value="WXA91044.1"/>
    <property type="molecule type" value="Genomic_DNA"/>
</dbReference>
<accession>A0ABZ2K2Q0</accession>
<evidence type="ECO:0000313" key="2">
    <source>
        <dbReference type="EMBL" id="WXA91044.1"/>
    </source>
</evidence>
<protein>
    <submittedName>
        <fullName evidence="2">Alpha/beta hydrolase</fullName>
    </submittedName>
</protein>
<dbReference type="InterPro" id="IPR000073">
    <property type="entry name" value="AB_hydrolase_1"/>
</dbReference>
<organism evidence="2 3">
    <name type="scientific">Pendulispora brunnea</name>
    <dbReference type="NCBI Taxonomy" id="2905690"/>
    <lineage>
        <taxon>Bacteria</taxon>
        <taxon>Pseudomonadati</taxon>
        <taxon>Myxococcota</taxon>
        <taxon>Myxococcia</taxon>
        <taxon>Myxococcales</taxon>
        <taxon>Sorangiineae</taxon>
        <taxon>Pendulisporaceae</taxon>
        <taxon>Pendulispora</taxon>
    </lineage>
</organism>
<keyword evidence="2" id="KW-0378">Hydrolase</keyword>
<gene>
    <name evidence="2" type="ORF">LZC95_31895</name>
</gene>
<evidence type="ECO:0000259" key="1">
    <source>
        <dbReference type="Pfam" id="PF12697"/>
    </source>
</evidence>
<dbReference type="InterPro" id="IPR050266">
    <property type="entry name" value="AB_hydrolase_sf"/>
</dbReference>
<evidence type="ECO:0000313" key="3">
    <source>
        <dbReference type="Proteomes" id="UP001379533"/>
    </source>
</evidence>
<proteinExistence type="predicted"/>
<dbReference type="Proteomes" id="UP001379533">
    <property type="component" value="Chromosome"/>
</dbReference>
<sequence>MSQSLHLVSAGSGEPVLLLHSGGMSSRQWRRTIDALSPSFRVIAPDFLGCGENPLWPEDEPFHFKYDIQAVERLIADLAGPVHLVGHSYGGFIALHVARRTPARIRSIAVYDPVAFGVLYEPEDAEALEGFRRIEENPALSDPAKGGGPEWMQAFIEFWNGPGSWKTLPAATQNAFLRVGKKVYGEVFTQMRDRTPAASYSTVTAPALLLHGEISPLASRRVVERIGAAMPKATVRTVAGAGHMGPITHSGVVNDWVFRHIQASAQS</sequence>
<dbReference type="PANTHER" id="PTHR43798">
    <property type="entry name" value="MONOACYLGLYCEROL LIPASE"/>
    <property type="match status" value="1"/>
</dbReference>
<dbReference type="PANTHER" id="PTHR43798:SF33">
    <property type="entry name" value="HYDROLASE, PUTATIVE (AFU_ORTHOLOGUE AFUA_2G14860)-RELATED"/>
    <property type="match status" value="1"/>
</dbReference>
<feature type="domain" description="AB hydrolase-1" evidence="1">
    <location>
        <begin position="16"/>
        <end position="253"/>
    </location>
</feature>
<keyword evidence="3" id="KW-1185">Reference proteome</keyword>
<dbReference type="SUPFAM" id="SSF53474">
    <property type="entry name" value="alpha/beta-Hydrolases"/>
    <property type="match status" value="1"/>
</dbReference>
<dbReference type="Pfam" id="PF12697">
    <property type="entry name" value="Abhydrolase_6"/>
    <property type="match status" value="1"/>
</dbReference>
<name>A0ABZ2K2Q0_9BACT</name>
<dbReference type="RefSeq" id="WP_394841663.1">
    <property type="nucleotide sequence ID" value="NZ_CP089982.1"/>
</dbReference>
<dbReference type="Gene3D" id="3.40.50.1820">
    <property type="entry name" value="alpha/beta hydrolase"/>
    <property type="match status" value="1"/>
</dbReference>
<dbReference type="GO" id="GO:0016787">
    <property type="term" value="F:hydrolase activity"/>
    <property type="evidence" value="ECO:0007669"/>
    <property type="project" value="UniProtKB-KW"/>
</dbReference>
<reference evidence="2 3" key="1">
    <citation type="submission" date="2021-12" db="EMBL/GenBank/DDBJ databases">
        <title>Discovery of the Pendulisporaceae a myxobacterial family with distinct sporulation behavior and unique specialized metabolism.</title>
        <authorList>
            <person name="Garcia R."/>
            <person name="Popoff A."/>
            <person name="Bader C.D."/>
            <person name="Loehr J."/>
            <person name="Walesch S."/>
            <person name="Walt C."/>
            <person name="Boldt J."/>
            <person name="Bunk B."/>
            <person name="Haeckl F.J.F.P.J."/>
            <person name="Gunesch A.P."/>
            <person name="Birkelbach J."/>
            <person name="Nuebel U."/>
            <person name="Pietschmann T."/>
            <person name="Bach T."/>
            <person name="Mueller R."/>
        </authorList>
    </citation>
    <scope>NUCLEOTIDE SEQUENCE [LARGE SCALE GENOMIC DNA]</scope>
    <source>
        <strain evidence="2 3">MSr12523</strain>
    </source>
</reference>